<dbReference type="AlphaFoldDB" id="A0AAV1JPZ0"/>
<reference evidence="2 3" key="1">
    <citation type="submission" date="2023-11" db="EMBL/GenBank/DDBJ databases">
        <authorList>
            <person name="Okamura Y."/>
        </authorList>
    </citation>
    <scope>NUCLEOTIDE SEQUENCE [LARGE SCALE GENOMIC DNA]</scope>
</reference>
<dbReference type="Proteomes" id="UP001497472">
    <property type="component" value="Unassembled WGS sequence"/>
</dbReference>
<sequence length="144" mass="16619">MSTDEIEATNDVIEHREASLIVLPPIILGYEELYEDAKDDESFLDNDGKNKHDHNHDKHNSHGKGDKHDDVDQEQKHHSVERNETKHDANHLDSAENHKNNNINHQNYSSDYYSENVGERSNKLAHRLKCRAGKNRNGCPFKTI</sequence>
<protein>
    <submittedName>
        <fullName evidence="2">Uncharacterized protein</fullName>
    </submittedName>
</protein>
<name>A0AAV1JPZ0_9NEOP</name>
<accession>A0AAV1JPZ0</accession>
<feature type="compositionally biased region" description="Basic and acidic residues" evidence="1">
    <location>
        <begin position="46"/>
        <end position="99"/>
    </location>
</feature>
<comment type="caution">
    <text evidence="2">The sequence shown here is derived from an EMBL/GenBank/DDBJ whole genome shotgun (WGS) entry which is preliminary data.</text>
</comment>
<gene>
    <name evidence="2" type="ORF">LNINA_LOCUS9904</name>
</gene>
<feature type="region of interest" description="Disordered" evidence="1">
    <location>
        <begin position="41"/>
        <end position="110"/>
    </location>
</feature>
<keyword evidence="3" id="KW-1185">Reference proteome</keyword>
<proteinExistence type="predicted"/>
<evidence type="ECO:0000256" key="1">
    <source>
        <dbReference type="SAM" id="MobiDB-lite"/>
    </source>
</evidence>
<dbReference type="EMBL" id="CAVLEF010000088">
    <property type="protein sequence ID" value="CAK1550695.1"/>
    <property type="molecule type" value="Genomic_DNA"/>
</dbReference>
<organism evidence="2 3">
    <name type="scientific">Leptosia nina</name>
    <dbReference type="NCBI Taxonomy" id="320188"/>
    <lineage>
        <taxon>Eukaryota</taxon>
        <taxon>Metazoa</taxon>
        <taxon>Ecdysozoa</taxon>
        <taxon>Arthropoda</taxon>
        <taxon>Hexapoda</taxon>
        <taxon>Insecta</taxon>
        <taxon>Pterygota</taxon>
        <taxon>Neoptera</taxon>
        <taxon>Endopterygota</taxon>
        <taxon>Lepidoptera</taxon>
        <taxon>Glossata</taxon>
        <taxon>Ditrysia</taxon>
        <taxon>Papilionoidea</taxon>
        <taxon>Pieridae</taxon>
        <taxon>Pierinae</taxon>
        <taxon>Leptosia</taxon>
    </lineage>
</organism>
<evidence type="ECO:0000313" key="2">
    <source>
        <dbReference type="EMBL" id="CAK1550695.1"/>
    </source>
</evidence>
<evidence type="ECO:0000313" key="3">
    <source>
        <dbReference type="Proteomes" id="UP001497472"/>
    </source>
</evidence>